<evidence type="ECO:0000256" key="11">
    <source>
        <dbReference type="ARBA" id="ARBA00048781"/>
    </source>
</evidence>
<comment type="catalytic activity">
    <reaction evidence="10">
        <text>ITP + H2O = IDP + phosphate + H(+)</text>
        <dbReference type="Rhea" id="RHEA:28330"/>
        <dbReference type="ChEBI" id="CHEBI:15377"/>
        <dbReference type="ChEBI" id="CHEBI:15378"/>
        <dbReference type="ChEBI" id="CHEBI:43474"/>
        <dbReference type="ChEBI" id="CHEBI:58280"/>
        <dbReference type="ChEBI" id="CHEBI:61402"/>
        <dbReference type="EC" id="3.6.1.73"/>
    </reaction>
</comment>
<dbReference type="EC" id="3.6.1.73" evidence="9"/>
<evidence type="ECO:0000256" key="1">
    <source>
        <dbReference type="ARBA" id="ARBA00001936"/>
    </source>
</evidence>
<evidence type="ECO:0000256" key="6">
    <source>
        <dbReference type="ARBA" id="ARBA00022842"/>
    </source>
</evidence>
<dbReference type="OrthoDB" id="164951at2"/>
<dbReference type="Proteomes" id="UP000030153">
    <property type="component" value="Unassembled WGS sequence"/>
</dbReference>
<dbReference type="EMBL" id="AVBG01000015">
    <property type="protein sequence ID" value="KGP90190.1"/>
    <property type="molecule type" value="Genomic_DNA"/>
</dbReference>
<dbReference type="AlphaFoldDB" id="A0A0A2V904"/>
<keyword evidence="14" id="KW-1185">Reference proteome</keyword>
<keyword evidence="8" id="KW-0464">Manganese</keyword>
<name>A0A0A2V904_9BACI</name>
<evidence type="ECO:0000313" key="13">
    <source>
        <dbReference type="EMBL" id="KGP90190.1"/>
    </source>
</evidence>
<evidence type="ECO:0000256" key="8">
    <source>
        <dbReference type="ARBA" id="ARBA00023211"/>
    </source>
</evidence>
<keyword evidence="3" id="KW-0479">Metal-binding</keyword>
<feature type="domain" description="Non-canonical purine NTP phosphatase/PRRC1" evidence="12">
    <location>
        <begin position="6"/>
        <end position="155"/>
    </location>
</feature>
<dbReference type="InterPro" id="IPR026533">
    <property type="entry name" value="NTPase/PRRC1"/>
</dbReference>
<reference evidence="13 14" key="1">
    <citation type="submission" date="2013-08" db="EMBL/GenBank/DDBJ databases">
        <title>Genome of Pontibacillus chungwhensis.</title>
        <authorList>
            <person name="Wang Q."/>
            <person name="Wang G."/>
        </authorList>
    </citation>
    <scope>NUCLEOTIDE SEQUENCE [LARGE SCALE GENOMIC DNA]</scope>
    <source>
        <strain evidence="13 14">BH030062</strain>
    </source>
</reference>
<dbReference type="Pfam" id="PF01931">
    <property type="entry name" value="NTPase_I-T"/>
    <property type="match status" value="1"/>
</dbReference>
<dbReference type="RefSeq" id="WP_036786530.1">
    <property type="nucleotide sequence ID" value="NZ_AVBG01000015.1"/>
</dbReference>
<proteinExistence type="predicted"/>
<evidence type="ECO:0000313" key="14">
    <source>
        <dbReference type="Proteomes" id="UP000030153"/>
    </source>
</evidence>
<evidence type="ECO:0000256" key="10">
    <source>
        <dbReference type="ARBA" id="ARBA00048174"/>
    </source>
</evidence>
<evidence type="ECO:0000256" key="2">
    <source>
        <dbReference type="ARBA" id="ARBA00001946"/>
    </source>
</evidence>
<evidence type="ECO:0000256" key="5">
    <source>
        <dbReference type="ARBA" id="ARBA00022801"/>
    </source>
</evidence>
<keyword evidence="7" id="KW-0546">Nucleotide metabolism</keyword>
<organism evidence="13 14">
    <name type="scientific">Pontibacillus chungwhensis BH030062</name>
    <dbReference type="NCBI Taxonomy" id="1385513"/>
    <lineage>
        <taxon>Bacteria</taxon>
        <taxon>Bacillati</taxon>
        <taxon>Bacillota</taxon>
        <taxon>Bacilli</taxon>
        <taxon>Bacillales</taxon>
        <taxon>Bacillaceae</taxon>
        <taxon>Pontibacillus</taxon>
    </lineage>
</organism>
<sequence>MKIIVGSTNPAKLEAVQQIFDHDQVDGIEVSSKVSSQPFCDEETLEGAINRARECAKTEKGVVGIGLEGGVMELENDLYLCNWGALVDSEENTFVAGGARIPLPDSIANELNKGKELGEVIDDYAKGENVRHNEGAIGVFTNELVNRSGMFAHIVQLLKGQYEFYYSKKGDE</sequence>
<evidence type="ECO:0000256" key="7">
    <source>
        <dbReference type="ARBA" id="ARBA00023080"/>
    </source>
</evidence>
<keyword evidence="6" id="KW-0460">Magnesium</keyword>
<comment type="catalytic activity">
    <reaction evidence="11">
        <text>XTP + H2O = XDP + phosphate + H(+)</text>
        <dbReference type="Rhea" id="RHEA:28406"/>
        <dbReference type="ChEBI" id="CHEBI:15377"/>
        <dbReference type="ChEBI" id="CHEBI:15378"/>
        <dbReference type="ChEBI" id="CHEBI:43474"/>
        <dbReference type="ChEBI" id="CHEBI:59884"/>
        <dbReference type="ChEBI" id="CHEBI:61314"/>
        <dbReference type="EC" id="3.6.1.73"/>
    </reaction>
</comment>
<comment type="caution">
    <text evidence="13">The sequence shown here is derived from an EMBL/GenBank/DDBJ whole genome shotgun (WGS) entry which is preliminary data.</text>
</comment>
<accession>A0A0A2V904</accession>
<dbReference type="PANTHER" id="PTHR34699">
    <property type="match status" value="1"/>
</dbReference>
<dbReference type="GO" id="GO:0046872">
    <property type="term" value="F:metal ion binding"/>
    <property type="evidence" value="ECO:0007669"/>
    <property type="project" value="UniProtKB-KW"/>
</dbReference>
<dbReference type="GO" id="GO:0103023">
    <property type="term" value="F:ITPase activity"/>
    <property type="evidence" value="ECO:0007669"/>
    <property type="project" value="UniProtKB-EC"/>
</dbReference>
<dbReference type="GO" id="GO:0000166">
    <property type="term" value="F:nucleotide binding"/>
    <property type="evidence" value="ECO:0007669"/>
    <property type="project" value="UniProtKB-KW"/>
</dbReference>
<evidence type="ECO:0000256" key="9">
    <source>
        <dbReference type="ARBA" id="ARBA00038901"/>
    </source>
</evidence>
<dbReference type="STRING" id="1385513.N780_06480"/>
<dbReference type="GO" id="GO:0009117">
    <property type="term" value="P:nucleotide metabolic process"/>
    <property type="evidence" value="ECO:0007669"/>
    <property type="project" value="UniProtKB-KW"/>
</dbReference>
<dbReference type="eggNOG" id="COG1986">
    <property type="taxonomic scope" value="Bacteria"/>
</dbReference>
<dbReference type="InterPro" id="IPR050299">
    <property type="entry name" value="YjjX_NTPase"/>
</dbReference>
<comment type="cofactor">
    <cofactor evidence="1">
        <name>Mn(2+)</name>
        <dbReference type="ChEBI" id="CHEBI:29035"/>
    </cofactor>
</comment>
<dbReference type="Gene3D" id="3.90.950.10">
    <property type="match status" value="1"/>
</dbReference>
<evidence type="ECO:0000259" key="12">
    <source>
        <dbReference type="Pfam" id="PF01931"/>
    </source>
</evidence>
<dbReference type="InterPro" id="IPR029001">
    <property type="entry name" value="ITPase-like_fam"/>
</dbReference>
<evidence type="ECO:0000256" key="4">
    <source>
        <dbReference type="ARBA" id="ARBA00022741"/>
    </source>
</evidence>
<dbReference type="SUPFAM" id="SSF52972">
    <property type="entry name" value="ITPase-like"/>
    <property type="match status" value="1"/>
</dbReference>
<keyword evidence="4" id="KW-0547">Nucleotide-binding</keyword>
<dbReference type="NCBIfam" id="NF002850">
    <property type="entry name" value="PRK03114.1"/>
    <property type="match status" value="1"/>
</dbReference>
<dbReference type="PANTHER" id="PTHR34699:SF2">
    <property type="entry name" value="NON-CANONICAL PURINE NTP PHOSPHATASE_PRRC1 DOMAIN-CONTAINING PROTEIN"/>
    <property type="match status" value="1"/>
</dbReference>
<comment type="cofactor">
    <cofactor evidence="2">
        <name>Mg(2+)</name>
        <dbReference type="ChEBI" id="CHEBI:18420"/>
    </cofactor>
</comment>
<evidence type="ECO:0000256" key="3">
    <source>
        <dbReference type="ARBA" id="ARBA00022723"/>
    </source>
</evidence>
<protein>
    <recommendedName>
        <fullName evidence="9">inosine/xanthosine triphosphatase</fullName>
        <ecNumber evidence="9">3.6.1.73</ecNumber>
    </recommendedName>
</protein>
<keyword evidence="5" id="KW-0378">Hydrolase</keyword>
<gene>
    <name evidence="13" type="primary">yjjX</name>
    <name evidence="13" type="ORF">N780_06480</name>
</gene>